<dbReference type="SUPFAM" id="SSF48371">
    <property type="entry name" value="ARM repeat"/>
    <property type="match status" value="1"/>
</dbReference>
<dbReference type="AlphaFoldDB" id="A0A3P7LYW7"/>
<organism evidence="6 7">
    <name type="scientific">Dibothriocephalus latus</name>
    <name type="common">Fish tapeworm</name>
    <name type="synonym">Diphyllobothrium latum</name>
    <dbReference type="NCBI Taxonomy" id="60516"/>
    <lineage>
        <taxon>Eukaryota</taxon>
        <taxon>Metazoa</taxon>
        <taxon>Spiralia</taxon>
        <taxon>Lophotrochozoa</taxon>
        <taxon>Platyhelminthes</taxon>
        <taxon>Cestoda</taxon>
        <taxon>Eucestoda</taxon>
        <taxon>Diphyllobothriidea</taxon>
        <taxon>Diphyllobothriidae</taxon>
        <taxon>Dibothriocephalus</taxon>
    </lineage>
</organism>
<evidence type="ECO:0000256" key="1">
    <source>
        <dbReference type="ARBA" id="ARBA00004308"/>
    </source>
</evidence>
<evidence type="ECO:0000256" key="3">
    <source>
        <dbReference type="ARBA" id="ARBA00022927"/>
    </source>
</evidence>
<dbReference type="EMBL" id="UYRU01065151">
    <property type="protein sequence ID" value="VDN16243.1"/>
    <property type="molecule type" value="Genomic_DNA"/>
</dbReference>
<dbReference type="PANTHER" id="PTHR22780">
    <property type="entry name" value="ADAPTIN, ALPHA/GAMMA/EPSILON"/>
    <property type="match status" value="1"/>
</dbReference>
<feature type="non-terminal residue" evidence="6">
    <location>
        <position position="151"/>
    </location>
</feature>
<proteinExistence type="predicted"/>
<accession>A0A3P7LYW7</accession>
<name>A0A3P7LYW7_DIBLA</name>
<dbReference type="InterPro" id="IPR011989">
    <property type="entry name" value="ARM-like"/>
</dbReference>
<evidence type="ECO:0000259" key="5">
    <source>
        <dbReference type="Pfam" id="PF01602"/>
    </source>
</evidence>
<dbReference type="InterPro" id="IPR016024">
    <property type="entry name" value="ARM-type_fold"/>
</dbReference>
<keyword evidence="7" id="KW-1185">Reference proteome</keyword>
<dbReference type="GO" id="GO:0012505">
    <property type="term" value="C:endomembrane system"/>
    <property type="evidence" value="ECO:0007669"/>
    <property type="project" value="UniProtKB-SubCell"/>
</dbReference>
<dbReference type="Proteomes" id="UP000281553">
    <property type="component" value="Unassembled WGS sequence"/>
</dbReference>
<dbReference type="OrthoDB" id="6273555at2759"/>
<dbReference type="GO" id="GO:0016192">
    <property type="term" value="P:vesicle-mediated transport"/>
    <property type="evidence" value="ECO:0007669"/>
    <property type="project" value="InterPro"/>
</dbReference>
<keyword evidence="4" id="KW-0472">Membrane</keyword>
<dbReference type="InterPro" id="IPR050840">
    <property type="entry name" value="Adaptor_Complx_Large_Subunit"/>
</dbReference>
<evidence type="ECO:0000313" key="6">
    <source>
        <dbReference type="EMBL" id="VDN16243.1"/>
    </source>
</evidence>
<dbReference type="Pfam" id="PF01602">
    <property type="entry name" value="Adaptin_N"/>
    <property type="match status" value="1"/>
</dbReference>
<keyword evidence="3" id="KW-0653">Protein transport</keyword>
<feature type="domain" description="Clathrin/coatomer adaptor adaptin-like N-terminal" evidence="5">
    <location>
        <begin position="2"/>
        <end position="144"/>
    </location>
</feature>
<evidence type="ECO:0000256" key="2">
    <source>
        <dbReference type="ARBA" id="ARBA00022448"/>
    </source>
</evidence>
<evidence type="ECO:0000313" key="7">
    <source>
        <dbReference type="Proteomes" id="UP000281553"/>
    </source>
</evidence>
<sequence length="151" mass="17458">MAEKYATDYSWYVDTILMLIRVAGDYVSDEVWHRVVQIVVNREDVQAYAAKTVFETRQLPSDIIDFTLSLTVFSPKVQFQLLHSKYHLCTPTTRQLLLSTYVKMINLFPELKESIVEVLGQDSNYRSSDVEIQQRSAEYLALSRVATQDVL</sequence>
<evidence type="ECO:0000256" key="4">
    <source>
        <dbReference type="ARBA" id="ARBA00023136"/>
    </source>
</evidence>
<dbReference type="GO" id="GO:0006886">
    <property type="term" value="P:intracellular protein transport"/>
    <property type="evidence" value="ECO:0007669"/>
    <property type="project" value="InterPro"/>
</dbReference>
<dbReference type="InterPro" id="IPR002553">
    <property type="entry name" value="Clathrin/coatomer_adapt-like_N"/>
</dbReference>
<comment type="subcellular location">
    <subcellularLocation>
        <location evidence="1">Endomembrane system</location>
    </subcellularLocation>
</comment>
<dbReference type="Gene3D" id="1.25.10.10">
    <property type="entry name" value="Leucine-rich Repeat Variant"/>
    <property type="match status" value="1"/>
</dbReference>
<reference evidence="6 7" key="1">
    <citation type="submission" date="2018-11" db="EMBL/GenBank/DDBJ databases">
        <authorList>
            <consortium name="Pathogen Informatics"/>
        </authorList>
    </citation>
    <scope>NUCLEOTIDE SEQUENCE [LARGE SCALE GENOMIC DNA]</scope>
</reference>
<dbReference type="GO" id="GO:0030117">
    <property type="term" value="C:membrane coat"/>
    <property type="evidence" value="ECO:0007669"/>
    <property type="project" value="InterPro"/>
</dbReference>
<gene>
    <name evidence="6" type="ORF">DILT_LOCUS12074</name>
</gene>
<keyword evidence="2" id="KW-0813">Transport</keyword>
<protein>
    <recommendedName>
        <fullName evidence="5">Clathrin/coatomer adaptor adaptin-like N-terminal domain-containing protein</fullName>
    </recommendedName>
</protein>